<dbReference type="SMART" id="SM00826">
    <property type="entry name" value="PKS_DH"/>
    <property type="match status" value="1"/>
</dbReference>
<dbReference type="InterPro" id="IPR049552">
    <property type="entry name" value="PKS_DH_N"/>
</dbReference>
<dbReference type="SMART" id="SM00825">
    <property type="entry name" value="PKS_KS"/>
    <property type="match status" value="1"/>
</dbReference>
<feature type="domain" description="Carrier" evidence="7">
    <location>
        <begin position="972"/>
        <end position="1047"/>
    </location>
</feature>
<feature type="region of interest" description="Disordered" evidence="6">
    <location>
        <begin position="1490"/>
        <end position="1516"/>
    </location>
</feature>
<dbReference type="CDD" id="cd00833">
    <property type="entry name" value="PKS"/>
    <property type="match status" value="1"/>
</dbReference>
<dbReference type="InterPro" id="IPR020807">
    <property type="entry name" value="PKS_DH"/>
</dbReference>
<dbReference type="Pfam" id="PF02801">
    <property type="entry name" value="Ketoacyl-synt_C"/>
    <property type="match status" value="1"/>
</dbReference>
<dbReference type="InterPro" id="IPR049551">
    <property type="entry name" value="PKS_DH_C"/>
</dbReference>
<dbReference type="InterPro" id="IPR013968">
    <property type="entry name" value="PKS_KR"/>
</dbReference>
<dbReference type="GO" id="GO:0006633">
    <property type="term" value="P:fatty acid biosynthetic process"/>
    <property type="evidence" value="ECO:0007669"/>
    <property type="project" value="InterPro"/>
</dbReference>
<evidence type="ECO:0000256" key="6">
    <source>
        <dbReference type="SAM" id="MobiDB-lite"/>
    </source>
</evidence>
<keyword evidence="4" id="KW-0511">Multifunctional enzyme</keyword>
<dbReference type="InterPro" id="IPR018201">
    <property type="entry name" value="Ketoacyl_synth_AS"/>
</dbReference>
<dbReference type="Gene3D" id="3.40.47.10">
    <property type="match status" value="1"/>
</dbReference>
<feature type="domain" description="PKS/mFAS DH" evidence="9">
    <location>
        <begin position="240"/>
        <end position="518"/>
    </location>
</feature>
<evidence type="ECO:0000313" key="11">
    <source>
        <dbReference type="Proteomes" id="UP000579250"/>
    </source>
</evidence>
<keyword evidence="2" id="KW-0597">Phosphoprotein</keyword>
<keyword evidence="11" id="KW-1185">Reference proteome</keyword>
<evidence type="ECO:0000256" key="5">
    <source>
        <dbReference type="PROSITE-ProRule" id="PRU01363"/>
    </source>
</evidence>
<dbReference type="InterPro" id="IPR014031">
    <property type="entry name" value="Ketoacyl_synth_C"/>
</dbReference>
<feature type="compositionally biased region" description="Low complexity" evidence="6">
    <location>
        <begin position="1496"/>
        <end position="1505"/>
    </location>
</feature>
<dbReference type="GO" id="GO:0031177">
    <property type="term" value="F:phosphopantetheine binding"/>
    <property type="evidence" value="ECO:0007669"/>
    <property type="project" value="InterPro"/>
</dbReference>
<dbReference type="InterPro" id="IPR016039">
    <property type="entry name" value="Thiolase-like"/>
</dbReference>
<dbReference type="SMART" id="SM00822">
    <property type="entry name" value="PKS_KR"/>
    <property type="match status" value="1"/>
</dbReference>
<dbReference type="SUPFAM" id="SSF52151">
    <property type="entry name" value="FabD/lysophospholipase-like"/>
    <property type="match status" value="1"/>
</dbReference>
<dbReference type="InterPro" id="IPR032821">
    <property type="entry name" value="PKS_assoc"/>
</dbReference>
<dbReference type="PROSITE" id="PS00606">
    <property type="entry name" value="KS3_1"/>
    <property type="match status" value="1"/>
</dbReference>
<dbReference type="InterPro" id="IPR036291">
    <property type="entry name" value="NAD(P)-bd_dom_sf"/>
</dbReference>
<sequence length="1516" mass="155936">MVAVSGPVVSVELVEQVLGEVSGSLGPVVVAAVNAPTVVVISGARAAVEAAAARLSAVGCGTRSLSVSHAFHSPLLDPVLEDFRQVAAGVGVCAGEVGLVSNVSGGLADVGEGFGSAEYWVRHARQAVRFADAIGFAAARGADRFVELGPGALVSAISATVDSGASSVVSLLSRRGSERVGLVSGLAELFVSGVGVSWQDWCAGGSRVDLPTYAFQHERFWLAPSRGGDAASLGQGAARHPVLGAVVVSPGSAGVVLTGLVSRSAQPWLADHVVLGRVLMPASGWVELAVRAGDEVGCPVVRELAVTAPLVVPERGGLQVHVVVGEPDEAGARTVEIHSRPQADNASDSGWTLHAQGVLVREADSAPTLPAEVWPSADAQSVDVDAAYEAVTRQGYGYGRAFRGVRGVWRRGREVFAEVSVPGGVDVEGFGIHPALLDAVVHAPLLAEAAADPEADEVQVPFLWEGMSLHAVGASTVRVRISPAGDDAVAVQVTDETGALVLTVDSLVTRPVSQQALATAASAVSDGLFQLGWSSVSVDVRDSVSWARWEDVDTESAPAVVVWEWTPRPEVEVVEAVHAATHQALEVLQSWLSSAVFAGSRLVVVTRGAVALLDEQVVDVAGAAVWGLVRSAQAENPGRIVLVDTDTDLAASLDVADMGEPQLVMRGGVAHVARLTRAAATGEERAAGLAGGAVIVTGGTGGVGGVLARRLVEAHGVGCVVLASRRGPAADGAAELVAELEAAGAVVRVVACDVSDRSAVADLVASVPTEFELRGVVHAAGVLDDGVIGSLTPERMDRVLAAKADAAWFLHEATAEQELTLFAVVSSLSGVLGAPGQGNYAAANTFLDALAVYRRSLGLAGQSVSWGLWAESGGMGARLGVEGVGRMRASGVLPLTVSQAVELFDAAISASAEHLVAVRWDMAALRRQAGTGELAPVMADLVPAVRRTAAAGESVSQLVSRLRGLDQSQRRRRLLELVSVQVATVLGHERADVVGAETPFKDLGLDSLGGVQVRNRLQAATDLSLPVSLVFDYPTPAALAEHLLEQLLPGDIEPVIVARPVTKAVDDDPVVVVGMGCRYPGGVTSPEELWALVCAEGEGIGPFPSDRGWDVESVFDPDPDAQGKSYVRHGGFLDDVAGFDAGFFGVSPREAVAMDPQQRLLLEVSWEAIERAGIDPLTLRGSRTGVFAGVMGQDYAQLGNGASDDGEGFGTGVMGSVVSGRVSYVLGLEGPAVSVDTACSSSLVALHLAAQALRGGECDLALAGGVTVMATPDTFVEFSRQRGLAVDGRCKAFAESADGTGWAEGAGVLLLERLSDARRAGRRVLAVVAGSAVNQDGASNGLTAPNGPSQQRVIRAALDAAGVGAGDVDVVEAHGTGTVLGDPIEAQALLATYGRDRSVGGEPLWLGSLKSNVGHTQAAAGVGGVIKMVQALRHGVLPKTLHVDAPSSRVDWTAGQVALLRETRPWPDVPRPRRAGVSSFGLSGTNAHVIIEQAPPEDTTQTSTPSPSPDIEEVEP</sequence>
<dbReference type="Gene3D" id="3.40.366.10">
    <property type="entry name" value="Malonyl-Coenzyme A Acyl Carrier Protein, domain 2"/>
    <property type="match status" value="1"/>
</dbReference>
<feature type="active site" description="Proton acceptor; for dehydratase activity" evidence="5">
    <location>
        <position position="272"/>
    </location>
</feature>
<evidence type="ECO:0000259" key="8">
    <source>
        <dbReference type="PROSITE" id="PS52004"/>
    </source>
</evidence>
<dbReference type="PANTHER" id="PTHR43775:SF51">
    <property type="entry name" value="INACTIVE PHENOLPHTHIOCEROL SYNTHESIS POLYKETIDE SYNTHASE TYPE I PKS1-RELATED"/>
    <property type="match status" value="1"/>
</dbReference>
<proteinExistence type="predicted"/>
<dbReference type="Pfam" id="PF14765">
    <property type="entry name" value="PS-DH"/>
    <property type="match status" value="1"/>
</dbReference>
<dbReference type="CDD" id="cd08956">
    <property type="entry name" value="KR_3_FAS_SDR_x"/>
    <property type="match status" value="1"/>
</dbReference>
<dbReference type="SMART" id="SM00827">
    <property type="entry name" value="PKS_AT"/>
    <property type="match status" value="1"/>
</dbReference>
<dbReference type="Pfam" id="PF22953">
    <property type="entry name" value="SpnB_Rossmann"/>
    <property type="match status" value="1"/>
</dbReference>
<keyword evidence="1" id="KW-0596">Phosphopantetheine</keyword>
<organism evidence="10 11">
    <name type="scientific">Actinomadura latina</name>
    <dbReference type="NCBI Taxonomy" id="163603"/>
    <lineage>
        <taxon>Bacteria</taxon>
        <taxon>Bacillati</taxon>
        <taxon>Actinomycetota</taxon>
        <taxon>Actinomycetes</taxon>
        <taxon>Streptosporangiales</taxon>
        <taxon>Thermomonosporaceae</taxon>
        <taxon>Actinomadura</taxon>
    </lineage>
</organism>
<dbReference type="InterPro" id="IPR042104">
    <property type="entry name" value="PKS_dehydratase_sf"/>
</dbReference>
<dbReference type="InterPro" id="IPR049900">
    <property type="entry name" value="PKS_mFAS_DH"/>
</dbReference>
<evidence type="ECO:0000259" key="9">
    <source>
        <dbReference type="PROSITE" id="PS52019"/>
    </source>
</evidence>
<dbReference type="InterPro" id="IPR050091">
    <property type="entry name" value="PKS_NRPS_Biosynth_Enz"/>
</dbReference>
<dbReference type="InterPro" id="IPR001227">
    <property type="entry name" value="Ac_transferase_dom_sf"/>
</dbReference>
<dbReference type="Gene3D" id="3.10.129.110">
    <property type="entry name" value="Polyketide synthase dehydratase"/>
    <property type="match status" value="1"/>
</dbReference>
<evidence type="ECO:0000256" key="3">
    <source>
        <dbReference type="ARBA" id="ARBA00022679"/>
    </source>
</evidence>
<dbReference type="SMART" id="SM00823">
    <property type="entry name" value="PKS_PP"/>
    <property type="match status" value="1"/>
</dbReference>
<dbReference type="FunFam" id="3.40.47.10:FF:000019">
    <property type="entry name" value="Polyketide synthase type I"/>
    <property type="match status" value="1"/>
</dbReference>
<dbReference type="Pfam" id="PF16197">
    <property type="entry name" value="KAsynt_C_assoc"/>
    <property type="match status" value="1"/>
</dbReference>
<dbReference type="SUPFAM" id="SSF53901">
    <property type="entry name" value="Thiolase-like"/>
    <property type="match status" value="1"/>
</dbReference>
<dbReference type="InterPro" id="IPR016035">
    <property type="entry name" value="Acyl_Trfase/lysoPLipase"/>
</dbReference>
<evidence type="ECO:0000313" key="10">
    <source>
        <dbReference type="EMBL" id="NKZ09264.1"/>
    </source>
</evidence>
<dbReference type="Pfam" id="PF00698">
    <property type="entry name" value="Acyl_transf_1"/>
    <property type="match status" value="1"/>
</dbReference>
<dbReference type="Pfam" id="PF00109">
    <property type="entry name" value="ketoacyl-synt"/>
    <property type="match status" value="1"/>
</dbReference>
<dbReference type="InterPro" id="IPR055123">
    <property type="entry name" value="SpnB-like_Rossmann"/>
</dbReference>
<keyword evidence="3" id="KW-0808">Transferase</keyword>
<comment type="caution">
    <text evidence="10">The sequence shown here is derived from an EMBL/GenBank/DDBJ whole genome shotgun (WGS) entry which is preliminary data.</text>
</comment>
<feature type="region of interest" description="C-terminal hotdog fold" evidence="5">
    <location>
        <begin position="379"/>
        <end position="518"/>
    </location>
</feature>
<dbReference type="PROSITE" id="PS00012">
    <property type="entry name" value="PHOSPHOPANTETHEINE"/>
    <property type="match status" value="1"/>
</dbReference>
<evidence type="ECO:0000259" key="7">
    <source>
        <dbReference type="PROSITE" id="PS50075"/>
    </source>
</evidence>
<dbReference type="Gene3D" id="3.30.70.3290">
    <property type="match status" value="1"/>
</dbReference>
<accession>A0A846ZEJ4</accession>
<dbReference type="InterPro" id="IPR014043">
    <property type="entry name" value="Acyl_transferase_dom"/>
</dbReference>
<dbReference type="PROSITE" id="PS52004">
    <property type="entry name" value="KS3_2"/>
    <property type="match status" value="1"/>
</dbReference>
<dbReference type="InterPro" id="IPR036736">
    <property type="entry name" value="ACP-like_sf"/>
</dbReference>
<dbReference type="RefSeq" id="WP_168444911.1">
    <property type="nucleotide sequence ID" value="NZ_JAAXPI010000149.1"/>
</dbReference>
<reference evidence="10 11" key="1">
    <citation type="submission" date="2020-04" db="EMBL/GenBank/DDBJ databases">
        <title>MicrobeNet Type strains.</title>
        <authorList>
            <person name="Nicholson A.C."/>
        </authorList>
    </citation>
    <scope>NUCLEOTIDE SEQUENCE [LARGE SCALE GENOMIC DNA]</scope>
    <source>
        <strain evidence="10 11">ATCC BAA-277</strain>
    </source>
</reference>
<dbReference type="Proteomes" id="UP000579250">
    <property type="component" value="Unassembled WGS sequence"/>
</dbReference>
<dbReference type="SUPFAM" id="SSF51735">
    <property type="entry name" value="NAD(P)-binding Rossmann-fold domains"/>
    <property type="match status" value="2"/>
</dbReference>
<dbReference type="InterPro" id="IPR020806">
    <property type="entry name" value="PKS_PP-bd"/>
</dbReference>
<dbReference type="InterPro" id="IPR014030">
    <property type="entry name" value="Ketoacyl_synth_N"/>
</dbReference>
<feature type="region of interest" description="N-terminal hotdog fold" evidence="5">
    <location>
        <begin position="240"/>
        <end position="366"/>
    </location>
</feature>
<dbReference type="SUPFAM" id="SSF47336">
    <property type="entry name" value="ACP-like"/>
    <property type="match status" value="1"/>
</dbReference>
<dbReference type="GO" id="GO:0004312">
    <property type="term" value="F:fatty acid synthase activity"/>
    <property type="evidence" value="ECO:0007669"/>
    <property type="project" value="TreeGrafter"/>
</dbReference>
<evidence type="ECO:0000256" key="1">
    <source>
        <dbReference type="ARBA" id="ARBA00022450"/>
    </source>
</evidence>
<dbReference type="InterPro" id="IPR009081">
    <property type="entry name" value="PP-bd_ACP"/>
</dbReference>
<dbReference type="InterPro" id="IPR057326">
    <property type="entry name" value="KR_dom"/>
</dbReference>
<name>A0A846ZEJ4_9ACTN</name>
<dbReference type="PANTHER" id="PTHR43775">
    <property type="entry name" value="FATTY ACID SYNTHASE"/>
    <property type="match status" value="1"/>
</dbReference>
<feature type="active site" description="Proton donor; for dehydratase activity" evidence="5">
    <location>
        <position position="438"/>
    </location>
</feature>
<gene>
    <name evidence="10" type="ORF">HGB48_36845</name>
</gene>
<dbReference type="Gene3D" id="3.40.50.720">
    <property type="entry name" value="NAD(P)-binding Rossmann-like Domain"/>
    <property type="match status" value="1"/>
</dbReference>
<dbReference type="Pfam" id="PF21089">
    <property type="entry name" value="PKS_DH_N"/>
    <property type="match status" value="1"/>
</dbReference>
<dbReference type="Gene3D" id="1.10.1200.10">
    <property type="entry name" value="ACP-like"/>
    <property type="match status" value="1"/>
</dbReference>
<dbReference type="Pfam" id="PF08659">
    <property type="entry name" value="KR"/>
    <property type="match status" value="1"/>
</dbReference>
<evidence type="ECO:0000256" key="4">
    <source>
        <dbReference type="ARBA" id="ARBA00023268"/>
    </source>
</evidence>
<dbReference type="Pfam" id="PF00550">
    <property type="entry name" value="PP-binding"/>
    <property type="match status" value="1"/>
</dbReference>
<evidence type="ECO:0000256" key="2">
    <source>
        <dbReference type="ARBA" id="ARBA00022553"/>
    </source>
</evidence>
<dbReference type="GO" id="GO:0004315">
    <property type="term" value="F:3-oxoacyl-[acyl-carrier-protein] synthase activity"/>
    <property type="evidence" value="ECO:0007669"/>
    <property type="project" value="InterPro"/>
</dbReference>
<dbReference type="PROSITE" id="PS52019">
    <property type="entry name" value="PKS_MFAS_DH"/>
    <property type="match status" value="1"/>
</dbReference>
<dbReference type="EMBL" id="JAAXPI010000149">
    <property type="protein sequence ID" value="NKZ09264.1"/>
    <property type="molecule type" value="Genomic_DNA"/>
</dbReference>
<dbReference type="InterPro" id="IPR020841">
    <property type="entry name" value="PKS_Beta-ketoAc_synthase_dom"/>
</dbReference>
<dbReference type="InterPro" id="IPR006162">
    <property type="entry name" value="Ppantetheine_attach_site"/>
</dbReference>
<feature type="domain" description="Ketosynthase family 3 (KS3)" evidence="8">
    <location>
        <begin position="1067"/>
        <end position="1493"/>
    </location>
</feature>
<dbReference type="PROSITE" id="PS50075">
    <property type="entry name" value="CARRIER"/>
    <property type="match status" value="1"/>
</dbReference>
<protein>
    <submittedName>
        <fullName evidence="10">SDR family NAD(P)-dependent oxidoreductase</fullName>
    </submittedName>
</protein>
<dbReference type="FunFam" id="1.10.1200.10:FF:000007">
    <property type="entry name" value="Probable polyketide synthase pks17"/>
    <property type="match status" value="1"/>
</dbReference>
<dbReference type="SMART" id="SM01294">
    <property type="entry name" value="PKS_PP_betabranch"/>
    <property type="match status" value="1"/>
</dbReference>
<feature type="non-terminal residue" evidence="10">
    <location>
        <position position="1516"/>
    </location>
</feature>